<keyword evidence="8" id="KW-0479">Metal-binding</keyword>
<evidence type="ECO:0000256" key="12">
    <source>
        <dbReference type="SAM" id="Phobius"/>
    </source>
</evidence>
<keyword evidence="8" id="KW-0915">Sodium</keyword>
<dbReference type="GeneID" id="117146312"/>
<dbReference type="SUPFAM" id="SSF161070">
    <property type="entry name" value="SNF-like"/>
    <property type="match status" value="1"/>
</dbReference>
<feature type="disulfide bond" evidence="9">
    <location>
        <begin position="178"/>
        <end position="187"/>
    </location>
</feature>
<organism evidence="13 14">
    <name type="scientific">Drosophila mauritiana</name>
    <name type="common">Fruit fly</name>
    <dbReference type="NCBI Taxonomy" id="7226"/>
    <lineage>
        <taxon>Eukaryota</taxon>
        <taxon>Metazoa</taxon>
        <taxon>Ecdysozoa</taxon>
        <taxon>Arthropoda</taxon>
        <taxon>Hexapoda</taxon>
        <taxon>Insecta</taxon>
        <taxon>Pterygota</taxon>
        <taxon>Neoptera</taxon>
        <taxon>Endopterygota</taxon>
        <taxon>Diptera</taxon>
        <taxon>Brachycera</taxon>
        <taxon>Muscomorpha</taxon>
        <taxon>Ephydroidea</taxon>
        <taxon>Drosophilidae</taxon>
        <taxon>Drosophila</taxon>
        <taxon>Sophophora</taxon>
    </lineage>
</organism>
<feature type="compositionally biased region" description="Polar residues" evidence="11">
    <location>
        <begin position="31"/>
        <end position="48"/>
    </location>
</feature>
<accession>A0A6P8KG60</accession>
<dbReference type="GO" id="GO:0005886">
    <property type="term" value="C:plasma membrane"/>
    <property type="evidence" value="ECO:0007669"/>
    <property type="project" value="TreeGrafter"/>
</dbReference>
<feature type="transmembrane region" description="Helical" evidence="12">
    <location>
        <begin position="67"/>
        <end position="85"/>
    </location>
</feature>
<feature type="binding site" evidence="8">
    <location>
        <position position="80"/>
    </location>
    <ligand>
        <name>Na(+)</name>
        <dbReference type="ChEBI" id="CHEBI:29101"/>
        <label>1</label>
    </ligand>
</feature>
<dbReference type="InterPro" id="IPR037272">
    <property type="entry name" value="SNS_sf"/>
</dbReference>
<evidence type="ECO:0000256" key="5">
    <source>
        <dbReference type="ARBA" id="ARBA00022847"/>
    </source>
</evidence>
<feature type="binding site" evidence="8">
    <location>
        <position position="73"/>
    </location>
    <ligand>
        <name>Na(+)</name>
        <dbReference type="ChEBI" id="CHEBI:29101"/>
        <label>1</label>
    </ligand>
</feature>
<dbReference type="PRINTS" id="PR00176">
    <property type="entry name" value="NANEUSMPORT"/>
</dbReference>
<feature type="transmembrane region" description="Helical" evidence="12">
    <location>
        <begin position="252"/>
        <end position="271"/>
    </location>
</feature>
<dbReference type="Pfam" id="PF00209">
    <property type="entry name" value="SNF"/>
    <property type="match status" value="1"/>
</dbReference>
<keyword evidence="4 10" id="KW-0812">Transmembrane</keyword>
<keyword evidence="9" id="KW-1015">Disulfide bond</keyword>
<feature type="transmembrane region" description="Helical" evidence="12">
    <location>
        <begin position="139"/>
        <end position="166"/>
    </location>
</feature>
<dbReference type="RefSeq" id="XP_033168255.1">
    <property type="nucleotide sequence ID" value="XM_033312364.1"/>
</dbReference>
<dbReference type="PANTHER" id="PTHR11616:SF265">
    <property type="entry name" value="TRANSPORTER"/>
    <property type="match status" value="1"/>
</dbReference>
<feature type="compositionally biased region" description="Basic and acidic residues" evidence="11">
    <location>
        <begin position="13"/>
        <end position="28"/>
    </location>
</feature>
<evidence type="ECO:0000256" key="9">
    <source>
        <dbReference type="PIRSR" id="PIRSR600175-2"/>
    </source>
</evidence>
<evidence type="ECO:0000313" key="14">
    <source>
        <dbReference type="RefSeq" id="XP_033168255.1"/>
    </source>
</evidence>
<dbReference type="Proteomes" id="UP000515162">
    <property type="component" value="Chromosome 4"/>
</dbReference>
<proteinExistence type="inferred from homology"/>
<feature type="binding site" evidence="8">
    <location>
        <position position="332"/>
    </location>
    <ligand>
        <name>Na(+)</name>
        <dbReference type="ChEBI" id="CHEBI:29101"/>
        <label>1</label>
    </ligand>
</feature>
<name>A0A6P8KG60_DROMA</name>
<feature type="region of interest" description="Disordered" evidence="11">
    <location>
        <begin position="1"/>
        <end position="48"/>
    </location>
</feature>
<sequence>MYTNSASDGDGGGDVRKHESLEMSKELGHTASLQSSPPTTTDTSNKQQLVKIEQLPDRGSWSSKMDFILSVVGLAIGLGNVWRFPYLCYKNGGGAFILPYIITLFLAGIPMFFMELALGQMLTIGGLGVFKIAPIFKGIGYAAAVMSCWMNVYYIVILAWAVFYFFMSMRADVPWRTCNNWWNTVNCVSQYERKNLHCWDKIINGTTQKVCSVSALNITSLELTDPVKEFWERRALQISHGIEEIGNIRWELAGTLLLVWILCYFCIWKGVKWTGKVVYFTALFPYVLLTILLVRGITLPGALEGIKFYIIPNFSKLTNSEGGMYIFQILDSYAVSGFCLLWLIFFECVSISWCYGVDRFYDGIKDMIGYYPTVWWKFCWCVTTPAICLGVFFFNIVQWTPIKYLDYSYPWWAHAFGWFTALSSMLYIPLYMFWLWKRTPGELSEKIRALVRIDEDVTRLREKMLREAYVKEIEFNSL</sequence>
<evidence type="ECO:0000256" key="3">
    <source>
        <dbReference type="ARBA" id="ARBA00022448"/>
    </source>
</evidence>
<protein>
    <recommendedName>
        <fullName evidence="10">Transporter</fullName>
    </recommendedName>
</protein>
<evidence type="ECO:0000256" key="2">
    <source>
        <dbReference type="ARBA" id="ARBA00006459"/>
    </source>
</evidence>
<gene>
    <name evidence="14" type="primary">LOC117146312</name>
</gene>
<dbReference type="GO" id="GO:0046872">
    <property type="term" value="F:metal ion binding"/>
    <property type="evidence" value="ECO:0007669"/>
    <property type="project" value="UniProtKB-KW"/>
</dbReference>
<dbReference type="GO" id="GO:0043005">
    <property type="term" value="C:neuron projection"/>
    <property type="evidence" value="ECO:0007669"/>
    <property type="project" value="TreeGrafter"/>
</dbReference>
<dbReference type="GO" id="GO:0005332">
    <property type="term" value="F:gamma-aminobutyric acid:sodium:chloride symporter activity"/>
    <property type="evidence" value="ECO:0007669"/>
    <property type="project" value="TreeGrafter"/>
</dbReference>
<evidence type="ECO:0000256" key="6">
    <source>
        <dbReference type="ARBA" id="ARBA00022989"/>
    </source>
</evidence>
<evidence type="ECO:0000256" key="1">
    <source>
        <dbReference type="ARBA" id="ARBA00004141"/>
    </source>
</evidence>
<evidence type="ECO:0000256" key="4">
    <source>
        <dbReference type="ARBA" id="ARBA00022692"/>
    </source>
</evidence>
<keyword evidence="5 10" id="KW-0769">Symport</keyword>
<comment type="subcellular location">
    <subcellularLocation>
        <location evidence="1">Membrane</location>
        <topology evidence="1">Multi-pass membrane protein</topology>
    </subcellularLocation>
</comment>
<dbReference type="CTD" id="43805"/>
<feature type="transmembrane region" description="Helical" evidence="12">
    <location>
        <begin position="333"/>
        <end position="357"/>
    </location>
</feature>
<evidence type="ECO:0000256" key="7">
    <source>
        <dbReference type="ARBA" id="ARBA00023136"/>
    </source>
</evidence>
<feature type="transmembrane region" description="Helical" evidence="12">
    <location>
        <begin position="411"/>
        <end position="436"/>
    </location>
</feature>
<dbReference type="InterPro" id="IPR000175">
    <property type="entry name" value="Na/ntran_symport"/>
</dbReference>
<dbReference type="PANTHER" id="PTHR11616">
    <property type="entry name" value="SODIUM/CHLORIDE DEPENDENT TRANSPORTER"/>
    <property type="match status" value="1"/>
</dbReference>
<keyword evidence="13" id="KW-1185">Reference proteome</keyword>
<keyword evidence="3 10" id="KW-0813">Transport</keyword>
<dbReference type="PROSITE" id="PS50267">
    <property type="entry name" value="NA_NEUROTRAN_SYMP_3"/>
    <property type="match status" value="2"/>
</dbReference>
<keyword evidence="6 12" id="KW-1133">Transmembrane helix</keyword>
<keyword evidence="7 12" id="KW-0472">Membrane</keyword>
<evidence type="ECO:0000256" key="11">
    <source>
        <dbReference type="SAM" id="MobiDB-lite"/>
    </source>
</evidence>
<feature type="transmembrane region" description="Helical" evidence="12">
    <location>
        <begin position="97"/>
        <end position="118"/>
    </location>
</feature>
<feature type="transmembrane region" description="Helical" evidence="12">
    <location>
        <begin position="378"/>
        <end position="399"/>
    </location>
</feature>
<evidence type="ECO:0000256" key="8">
    <source>
        <dbReference type="PIRSR" id="PIRSR600175-1"/>
    </source>
</evidence>
<feature type="binding site" evidence="8">
    <location>
        <position position="75"/>
    </location>
    <ligand>
        <name>Na(+)</name>
        <dbReference type="ChEBI" id="CHEBI:29101"/>
        <label>1</label>
    </ligand>
</feature>
<feature type="transmembrane region" description="Helical" evidence="12">
    <location>
        <begin position="278"/>
        <end position="298"/>
    </location>
</feature>
<dbReference type="PROSITE" id="PS00610">
    <property type="entry name" value="NA_NEUROTRAN_SYMP_1"/>
    <property type="match status" value="1"/>
</dbReference>
<dbReference type="AlphaFoldDB" id="A0A6P8KG60"/>
<comment type="similarity">
    <text evidence="2 10">Belongs to the sodium:neurotransmitter symporter (SNF) (TC 2.A.22) family.</text>
</comment>
<reference evidence="14" key="1">
    <citation type="submission" date="2025-08" db="UniProtKB">
        <authorList>
            <consortium name="RefSeq"/>
        </authorList>
    </citation>
    <scope>IDENTIFICATION</scope>
    <source>
        <strain evidence="14">Mau12</strain>
        <tissue evidence="14">Whole Body</tissue>
    </source>
</reference>
<evidence type="ECO:0000256" key="10">
    <source>
        <dbReference type="RuleBase" id="RU003732"/>
    </source>
</evidence>
<evidence type="ECO:0000313" key="13">
    <source>
        <dbReference type="Proteomes" id="UP000515162"/>
    </source>
</evidence>